<dbReference type="Gene3D" id="3.10.20.90">
    <property type="entry name" value="Phosphatidylinositol 3-kinase Catalytic Subunit, Chain A, domain 1"/>
    <property type="match status" value="1"/>
</dbReference>
<name>A0A438JQJ0_VITVI</name>
<sequence>MPISVSLQVFPSSPPNHPTEITVSPLHIIITPTEPPMEGLGPVFLEACMCGIASSSSPQPEDCGIRKSFAYQKLPQQLLRLSVLKLDGSCFEIQVPKGASIAELKEAVVKAFGQTQEEEQTKISWYGVVCRLCGFIFACVIKDGSSLMTRCIFEIFGSRTGIR</sequence>
<dbReference type="InterPro" id="IPR040610">
    <property type="entry name" value="SNRNP25_ubiquitin"/>
</dbReference>
<organism evidence="2 3">
    <name type="scientific">Vitis vinifera</name>
    <name type="common">Grape</name>
    <dbReference type="NCBI Taxonomy" id="29760"/>
    <lineage>
        <taxon>Eukaryota</taxon>
        <taxon>Viridiplantae</taxon>
        <taxon>Streptophyta</taxon>
        <taxon>Embryophyta</taxon>
        <taxon>Tracheophyta</taxon>
        <taxon>Spermatophyta</taxon>
        <taxon>Magnoliopsida</taxon>
        <taxon>eudicotyledons</taxon>
        <taxon>Gunneridae</taxon>
        <taxon>Pentapetalae</taxon>
        <taxon>rosids</taxon>
        <taxon>Vitales</taxon>
        <taxon>Vitaceae</taxon>
        <taxon>Viteae</taxon>
        <taxon>Vitis</taxon>
    </lineage>
</organism>
<reference evidence="2 3" key="1">
    <citation type="journal article" date="2018" name="PLoS Genet.">
        <title>Population sequencing reveals clonal diversity and ancestral inbreeding in the grapevine cultivar Chardonnay.</title>
        <authorList>
            <person name="Roach M.J."/>
            <person name="Johnson D.L."/>
            <person name="Bohlmann J."/>
            <person name="van Vuuren H.J."/>
            <person name="Jones S.J."/>
            <person name="Pretorius I.S."/>
            <person name="Schmidt S.A."/>
            <person name="Borneman A.R."/>
        </authorList>
    </citation>
    <scope>NUCLEOTIDE SEQUENCE [LARGE SCALE GENOMIC DNA]</scope>
    <source>
        <strain evidence="3">cv. Chardonnay</strain>
        <tissue evidence="2">Leaf</tissue>
    </source>
</reference>
<evidence type="ECO:0000259" key="1">
    <source>
        <dbReference type="Pfam" id="PF18036"/>
    </source>
</evidence>
<dbReference type="Pfam" id="PF18036">
    <property type="entry name" value="Ubiquitin_4"/>
    <property type="match status" value="1"/>
</dbReference>
<evidence type="ECO:0000313" key="3">
    <source>
        <dbReference type="Proteomes" id="UP000288805"/>
    </source>
</evidence>
<dbReference type="PANTHER" id="PTHR14942:SF9">
    <property type="entry name" value="OS02G0188500 PROTEIN"/>
    <property type="match status" value="1"/>
</dbReference>
<dbReference type="InterPro" id="IPR029071">
    <property type="entry name" value="Ubiquitin-like_domsf"/>
</dbReference>
<dbReference type="InterPro" id="IPR039690">
    <property type="entry name" value="SNRNP25"/>
</dbReference>
<feature type="domain" description="SNRNP25 ubiquitin-like" evidence="1">
    <location>
        <begin position="79"/>
        <end position="126"/>
    </location>
</feature>
<dbReference type="EMBL" id="QGNW01000032">
    <property type="protein sequence ID" value="RVX11195.1"/>
    <property type="molecule type" value="Genomic_DNA"/>
</dbReference>
<dbReference type="AlphaFoldDB" id="A0A438JQJ0"/>
<proteinExistence type="predicted"/>
<dbReference type="SUPFAM" id="SSF54236">
    <property type="entry name" value="Ubiquitin-like"/>
    <property type="match status" value="1"/>
</dbReference>
<dbReference type="GO" id="GO:0000398">
    <property type="term" value="P:mRNA splicing, via spliceosome"/>
    <property type="evidence" value="ECO:0007669"/>
    <property type="project" value="InterPro"/>
</dbReference>
<evidence type="ECO:0000313" key="2">
    <source>
        <dbReference type="EMBL" id="RVX11195.1"/>
    </source>
</evidence>
<gene>
    <name evidence="2" type="ORF">CK203_013133</name>
</gene>
<accession>A0A438JQJ0</accession>
<protein>
    <recommendedName>
        <fullName evidence="1">SNRNP25 ubiquitin-like domain-containing protein</fullName>
    </recommendedName>
</protein>
<comment type="caution">
    <text evidence="2">The sequence shown here is derived from an EMBL/GenBank/DDBJ whole genome shotgun (WGS) entry which is preliminary data.</text>
</comment>
<dbReference type="PANTHER" id="PTHR14942">
    <property type="entry name" value="U11/U12 SMALL NUCLEAR RIBONUCLEOPROTEIN 25 KDA PROTEIN"/>
    <property type="match status" value="1"/>
</dbReference>
<dbReference type="Proteomes" id="UP000288805">
    <property type="component" value="Unassembled WGS sequence"/>
</dbReference>